<sequence>MTRRWLIDLPTRIHLWSAEFQIRHRSSASDPARLRNLDVLRAYRRSRAFPRNDTGVRSTPYFVDTDGRHCAVGHLMRESGEHNAVRRIAATANLARIDEMDPADLAWADRSGLTKRELARIQPQYTSTAQAAVDLLLWTALMLVPFALLSGLLGRIGLQRTGLRQGLVGATVLLCTLWSLLGYMTVWMGGAHSGDGLTLIWFGWAVVIAGPIVATVVMLRLVGRDRVREAAVAPITGVAAGVLMTIVTGAYLIAGAVDLAGREPEESVGDEGLPLPYGGAVSGVDVYFPIGFGALLIGLLALAWSTRELRRGARV</sequence>
<gene>
    <name evidence="2" type="ORF">E0H58_36680</name>
</gene>
<keyword evidence="3" id="KW-1185">Reference proteome</keyword>
<accession>A0ABY1ZUB1</accession>
<dbReference type="Proteomes" id="UP000292385">
    <property type="component" value="Unassembled WGS sequence"/>
</dbReference>
<name>A0ABY1ZUB1_9ACTN</name>
<feature type="transmembrane region" description="Helical" evidence="1">
    <location>
        <begin position="166"/>
        <end position="187"/>
    </location>
</feature>
<feature type="transmembrane region" description="Helical" evidence="1">
    <location>
        <begin position="231"/>
        <end position="254"/>
    </location>
</feature>
<comment type="caution">
    <text evidence="2">The sequence shown here is derived from an EMBL/GenBank/DDBJ whole genome shotgun (WGS) entry which is preliminary data.</text>
</comment>
<feature type="transmembrane region" description="Helical" evidence="1">
    <location>
        <begin position="286"/>
        <end position="304"/>
    </location>
</feature>
<reference evidence="2 3" key="1">
    <citation type="submission" date="2019-02" db="EMBL/GenBank/DDBJ databases">
        <title>Kribbella capetownensis sp. nov. and Kribbella speibonae sp. nov., isolated from soil.</title>
        <authorList>
            <person name="Curtis S.M."/>
            <person name="Norton I."/>
            <person name="Everest G.J."/>
            <person name="Meyers P.R."/>
        </authorList>
    </citation>
    <scope>NUCLEOTIDE SEQUENCE [LARGE SCALE GENOMIC DNA]</scope>
    <source>
        <strain evidence="2 3">SK5</strain>
    </source>
</reference>
<keyword evidence="1" id="KW-0812">Transmembrane</keyword>
<evidence type="ECO:0000256" key="1">
    <source>
        <dbReference type="SAM" id="Phobius"/>
    </source>
</evidence>
<evidence type="ECO:0000313" key="2">
    <source>
        <dbReference type="EMBL" id="TCC17317.1"/>
    </source>
</evidence>
<dbReference type="RefSeq" id="WP_131467508.1">
    <property type="nucleotide sequence ID" value="NZ_SJJY01000011.1"/>
</dbReference>
<evidence type="ECO:0000313" key="3">
    <source>
        <dbReference type="Proteomes" id="UP000292385"/>
    </source>
</evidence>
<organism evidence="2 3">
    <name type="scientific">Kribbella speibonae</name>
    <dbReference type="NCBI Taxonomy" id="1572660"/>
    <lineage>
        <taxon>Bacteria</taxon>
        <taxon>Bacillati</taxon>
        <taxon>Actinomycetota</taxon>
        <taxon>Actinomycetes</taxon>
        <taxon>Propionibacteriales</taxon>
        <taxon>Kribbellaceae</taxon>
        <taxon>Kribbella</taxon>
    </lineage>
</organism>
<feature type="transmembrane region" description="Helical" evidence="1">
    <location>
        <begin position="199"/>
        <end position="219"/>
    </location>
</feature>
<proteinExistence type="predicted"/>
<keyword evidence="1" id="KW-1133">Transmembrane helix</keyword>
<keyword evidence="1" id="KW-0472">Membrane</keyword>
<feature type="transmembrane region" description="Helical" evidence="1">
    <location>
        <begin position="135"/>
        <end position="154"/>
    </location>
</feature>
<protein>
    <submittedName>
        <fullName evidence="2">Uncharacterized protein</fullName>
    </submittedName>
</protein>
<dbReference type="EMBL" id="SJJY01000011">
    <property type="protein sequence ID" value="TCC17317.1"/>
    <property type="molecule type" value="Genomic_DNA"/>
</dbReference>